<feature type="compositionally biased region" description="Basic and acidic residues" evidence="10">
    <location>
        <begin position="676"/>
        <end position="699"/>
    </location>
</feature>
<feature type="compositionally biased region" description="Basic and acidic residues" evidence="10">
    <location>
        <begin position="198"/>
        <end position="209"/>
    </location>
</feature>
<dbReference type="CDD" id="cd23800">
    <property type="entry name" value="UBCc_UBE2K"/>
    <property type="match status" value="1"/>
</dbReference>
<dbReference type="CDD" id="cd20524">
    <property type="entry name" value="CYCLIN_CCNH_rpt1"/>
    <property type="match status" value="1"/>
</dbReference>
<evidence type="ECO:0000313" key="13">
    <source>
        <dbReference type="Proteomes" id="UP000054383"/>
    </source>
</evidence>
<keyword evidence="4" id="KW-0833">Ubl conjugation pathway</keyword>
<reference evidence="12 13" key="1">
    <citation type="submission" date="2015-04" db="EMBL/GenBank/DDBJ databases">
        <authorList>
            <person name="Syromyatnikov M.Y."/>
            <person name="Popov V.N."/>
        </authorList>
    </citation>
    <scope>NUCLEOTIDE SEQUENCE [LARGE SCALE GENOMIC DNA]</scope>
    <source>
        <strain evidence="12">WF-38-12</strain>
    </source>
</reference>
<dbReference type="CDD" id="cd20525">
    <property type="entry name" value="CYCLIN_CCNH_rpt2"/>
    <property type="match status" value="1"/>
</dbReference>
<feature type="domain" description="UBC core" evidence="11">
    <location>
        <begin position="32"/>
        <end position="181"/>
    </location>
</feature>
<dbReference type="Gene3D" id="3.10.110.10">
    <property type="entry name" value="Ubiquitin Conjugating Enzyme"/>
    <property type="match status" value="1"/>
</dbReference>
<keyword evidence="6" id="KW-0195">Cyclin</keyword>
<evidence type="ECO:0000256" key="7">
    <source>
        <dbReference type="ARBA" id="ARBA00072431"/>
    </source>
</evidence>
<keyword evidence="13" id="KW-1185">Reference proteome</keyword>
<dbReference type="Pfam" id="PF16899">
    <property type="entry name" value="Cyclin_C_2"/>
    <property type="match status" value="1"/>
</dbReference>
<dbReference type="GO" id="GO:0005524">
    <property type="term" value="F:ATP binding"/>
    <property type="evidence" value="ECO:0007669"/>
    <property type="project" value="UniProtKB-KW"/>
</dbReference>
<dbReference type="SUPFAM" id="SSF46934">
    <property type="entry name" value="UBA-like"/>
    <property type="match status" value="1"/>
</dbReference>
<dbReference type="SUPFAM" id="SSF47954">
    <property type="entry name" value="Cyclin-like"/>
    <property type="match status" value="2"/>
</dbReference>
<dbReference type="InterPro" id="IPR036915">
    <property type="entry name" value="Cyclin-like_sf"/>
</dbReference>
<feature type="region of interest" description="Disordered" evidence="10">
    <location>
        <begin position="333"/>
        <end position="363"/>
    </location>
</feature>
<evidence type="ECO:0000256" key="10">
    <source>
        <dbReference type="SAM" id="MobiDB-lite"/>
    </source>
</evidence>
<dbReference type="FunFam" id="1.10.472.10:FF:000095">
    <property type="entry name" value="Cyclin Ccl1, putative (AFU_orthologue AFUA_5G07030)"/>
    <property type="match status" value="1"/>
</dbReference>
<dbReference type="Proteomes" id="UP000054383">
    <property type="component" value="Unassembled WGS sequence"/>
</dbReference>
<dbReference type="InterPro" id="IPR031658">
    <property type="entry name" value="Cyclin_C_2"/>
</dbReference>
<feature type="compositionally biased region" description="Low complexity" evidence="10">
    <location>
        <begin position="346"/>
        <end position="359"/>
    </location>
</feature>
<evidence type="ECO:0000256" key="1">
    <source>
        <dbReference type="ARBA" id="ARBA00012486"/>
    </source>
</evidence>
<feature type="compositionally biased region" description="Basic and acidic residues" evidence="10">
    <location>
        <begin position="333"/>
        <end position="342"/>
    </location>
</feature>
<keyword evidence="5" id="KW-0067">ATP-binding</keyword>
<evidence type="ECO:0000256" key="3">
    <source>
        <dbReference type="ARBA" id="ARBA00022741"/>
    </source>
</evidence>
<sequence>MNGPGSGSRRATVTHHVETQALSQLPDTMASNRNRRIAKEIADIHNDSHSQVTAEPIGAEDDLTHLRGSFRGPPGTPYEDGTFFVDIKIPTEYPFRPPVMKFETKVYHPNISSQTGAICLDTLSSAWSPVLTIKSALLSLQSLLSTPEPKDPQDAEVANMLLKKPKEFERMAREWAINFAGAPKKQVAEGSGGATDASIREQERKAKEDEERDAIAAYDGYNKDLIDRFCGMGFDLDRVVAAFNYVGIDRNDGEDYELEGEYLGDITAHLLGREISNNSHRAHRLLSSLPAPTMLEDEIYRSSTQFRIWSFSKDNLNTLRSDTNATACERLRAAQQRAREAPRSVTPSTTGNTTPNPTSESETKLEAALEKDVDCLTPEEELSFVRYFCEQALELGDKYKPALPTMVRATAIQFLRRFYLTNSVMTYHPKTIMPCALFLATKTDNYFISLNSFSKEVPGIEKPDDIIAPEYTLTQGLRFTFDVRHPFRGLEGGVMELQAIALGEGKPAPHSMGQTAESMKEALQSIAPLSSSERASVSTRILNAHGKAREILKTAAQMTDVYFLYTPSQIWLSAFFLVDEPLARFYIDTKLGPETSHADTTNPLVVLRTKLLNTLSECSKTLGSYVPLASNPDVMKRLRAIAKKVYRCEQIEKLDPGAPESGQKRVPGAEGASESEIDRAAKKRRLEREKRERESKDVFGGELVTQRSRVPQE</sequence>
<dbReference type="Gene3D" id="1.10.472.10">
    <property type="entry name" value="Cyclin-like"/>
    <property type="match status" value="1"/>
</dbReference>
<feature type="region of interest" description="Disordered" evidence="10">
    <location>
        <begin position="186"/>
        <end position="210"/>
    </location>
</feature>
<evidence type="ECO:0000256" key="9">
    <source>
        <dbReference type="PROSITE-ProRule" id="PRU10133"/>
    </source>
</evidence>
<protein>
    <recommendedName>
        <fullName evidence="7">Ubiquitin-conjugating enzyme E2 1</fullName>
        <ecNumber evidence="1">2.3.2.23</ecNumber>
    </recommendedName>
    <alternativeName>
        <fullName evidence="8">E2 ubiquitin-conjugating enzyme 1</fullName>
    </alternativeName>
</protein>
<accession>A0A0U1LUR8</accession>
<dbReference type="InterPro" id="IPR000608">
    <property type="entry name" value="UBC"/>
</dbReference>
<evidence type="ECO:0000256" key="8">
    <source>
        <dbReference type="ARBA" id="ARBA00077197"/>
    </source>
</evidence>
<dbReference type="InterPro" id="IPR016135">
    <property type="entry name" value="UBQ-conjugating_enzyme/RWD"/>
</dbReference>
<organism evidence="12 13">
    <name type="scientific">Talaromyces islandicus</name>
    <name type="common">Penicillium islandicum</name>
    <dbReference type="NCBI Taxonomy" id="28573"/>
    <lineage>
        <taxon>Eukaryota</taxon>
        <taxon>Fungi</taxon>
        <taxon>Dikarya</taxon>
        <taxon>Ascomycota</taxon>
        <taxon>Pezizomycotina</taxon>
        <taxon>Eurotiomycetes</taxon>
        <taxon>Eurotiomycetidae</taxon>
        <taxon>Eurotiales</taxon>
        <taxon>Trichocomaceae</taxon>
        <taxon>Talaromyces</taxon>
        <taxon>Talaromyces sect. Islandici</taxon>
    </lineage>
</organism>
<dbReference type="EMBL" id="CVMT01000003">
    <property type="protein sequence ID" value="CRG87147.1"/>
    <property type="molecule type" value="Genomic_DNA"/>
</dbReference>
<dbReference type="FunFam" id="3.10.110.10:FF:000037">
    <property type="entry name" value="ubiquitin-conjugating enzyme E2 27"/>
    <property type="match status" value="1"/>
</dbReference>
<evidence type="ECO:0000313" key="12">
    <source>
        <dbReference type="EMBL" id="CRG87147.1"/>
    </source>
</evidence>
<dbReference type="STRING" id="28573.A0A0U1LUR8"/>
<dbReference type="InterPro" id="IPR009060">
    <property type="entry name" value="UBA-like_sf"/>
</dbReference>
<dbReference type="GO" id="GO:0061631">
    <property type="term" value="F:ubiquitin conjugating enzyme activity"/>
    <property type="evidence" value="ECO:0007669"/>
    <property type="project" value="UniProtKB-EC"/>
</dbReference>
<dbReference type="OrthoDB" id="340962at2759"/>
<dbReference type="AlphaFoldDB" id="A0A0U1LUR8"/>
<dbReference type="PANTHER" id="PTHR24068">
    <property type="entry name" value="UBIQUITIN-CONJUGATING ENZYME E2"/>
    <property type="match status" value="1"/>
</dbReference>
<dbReference type="SUPFAM" id="SSF54495">
    <property type="entry name" value="UBC-like"/>
    <property type="match status" value="1"/>
</dbReference>
<dbReference type="SMART" id="SM00212">
    <property type="entry name" value="UBCc"/>
    <property type="match status" value="1"/>
</dbReference>
<dbReference type="PROSITE" id="PS00183">
    <property type="entry name" value="UBC_1"/>
    <property type="match status" value="1"/>
</dbReference>
<dbReference type="PROSITE" id="PS50127">
    <property type="entry name" value="UBC_2"/>
    <property type="match status" value="1"/>
</dbReference>
<evidence type="ECO:0000256" key="5">
    <source>
        <dbReference type="ARBA" id="ARBA00022840"/>
    </source>
</evidence>
<proteinExistence type="predicted"/>
<evidence type="ECO:0000256" key="2">
    <source>
        <dbReference type="ARBA" id="ARBA00022679"/>
    </source>
</evidence>
<dbReference type="EC" id="2.3.2.23" evidence="1"/>
<feature type="region of interest" description="Disordered" evidence="10">
    <location>
        <begin position="654"/>
        <end position="713"/>
    </location>
</feature>
<dbReference type="InterPro" id="IPR023313">
    <property type="entry name" value="UBQ-conjugating_AS"/>
</dbReference>
<evidence type="ECO:0000256" key="6">
    <source>
        <dbReference type="ARBA" id="ARBA00023127"/>
    </source>
</evidence>
<dbReference type="Pfam" id="PF00179">
    <property type="entry name" value="UQ_con"/>
    <property type="match status" value="1"/>
</dbReference>
<evidence type="ECO:0000256" key="4">
    <source>
        <dbReference type="ARBA" id="ARBA00022786"/>
    </source>
</evidence>
<keyword evidence="2" id="KW-0808">Transferase</keyword>
<gene>
    <name evidence="12" type="ORF">PISL3812_04163</name>
</gene>
<evidence type="ECO:0000259" key="11">
    <source>
        <dbReference type="PROSITE" id="PS50127"/>
    </source>
</evidence>
<keyword evidence="3" id="KW-0547">Nucleotide-binding</keyword>
<feature type="active site" description="Glycyl thioester intermediate" evidence="9">
    <location>
        <position position="119"/>
    </location>
</feature>
<name>A0A0U1LUR8_TALIS</name>